<organism evidence="3 4">
    <name type="scientific">Streptomyces coerulescens</name>
    <dbReference type="NCBI Taxonomy" id="29304"/>
    <lineage>
        <taxon>Bacteria</taxon>
        <taxon>Bacillati</taxon>
        <taxon>Actinomycetota</taxon>
        <taxon>Actinomycetes</taxon>
        <taxon>Kitasatosporales</taxon>
        <taxon>Streptomycetaceae</taxon>
        <taxon>Streptomyces</taxon>
    </lineage>
</organism>
<reference evidence="4" key="1">
    <citation type="journal article" date="2019" name="Int. J. Syst. Evol. Microbiol.">
        <title>The Global Catalogue of Microorganisms (GCM) 10K type strain sequencing project: providing services to taxonomists for standard genome sequencing and annotation.</title>
        <authorList>
            <consortium name="The Broad Institute Genomics Platform"/>
            <consortium name="The Broad Institute Genome Sequencing Center for Infectious Disease"/>
            <person name="Wu L."/>
            <person name="Ma J."/>
        </authorList>
    </citation>
    <scope>NUCLEOTIDE SEQUENCE [LARGE SCALE GENOMIC DNA]</scope>
    <source>
        <strain evidence="4">KCTC 42586</strain>
    </source>
</reference>
<evidence type="ECO:0000313" key="3">
    <source>
        <dbReference type="EMBL" id="MFC5217601.1"/>
    </source>
</evidence>
<feature type="region of interest" description="Disordered" evidence="1">
    <location>
        <begin position="22"/>
        <end position="41"/>
    </location>
</feature>
<dbReference type="EMBL" id="JBHSKM010000022">
    <property type="protein sequence ID" value="MFC5217601.1"/>
    <property type="molecule type" value="Genomic_DNA"/>
</dbReference>
<dbReference type="RefSeq" id="WP_380858827.1">
    <property type="nucleotide sequence ID" value="NZ_JBHSKM010000022.1"/>
</dbReference>
<name>A0ABW0CRF2_STRCD</name>
<feature type="chain" id="PRO_5045456750" description="Lipoprotein" evidence="2">
    <location>
        <begin position="19"/>
        <end position="289"/>
    </location>
</feature>
<accession>A0ABW0CRF2</accession>
<comment type="caution">
    <text evidence="3">The sequence shown here is derived from an EMBL/GenBank/DDBJ whole genome shotgun (WGS) entry which is preliminary data.</text>
</comment>
<keyword evidence="4" id="KW-1185">Reference proteome</keyword>
<feature type="compositionally biased region" description="Polar residues" evidence="1">
    <location>
        <begin position="31"/>
        <end position="41"/>
    </location>
</feature>
<dbReference type="PROSITE" id="PS51257">
    <property type="entry name" value="PROKAR_LIPOPROTEIN"/>
    <property type="match status" value="1"/>
</dbReference>
<evidence type="ECO:0000256" key="2">
    <source>
        <dbReference type="SAM" id="SignalP"/>
    </source>
</evidence>
<feature type="signal peptide" evidence="2">
    <location>
        <begin position="1"/>
        <end position="18"/>
    </location>
</feature>
<dbReference type="Proteomes" id="UP001596263">
    <property type="component" value="Unassembled WGS sequence"/>
</dbReference>
<gene>
    <name evidence="3" type="ORF">ACFPQ9_27595</name>
</gene>
<evidence type="ECO:0000256" key="1">
    <source>
        <dbReference type="SAM" id="MobiDB-lite"/>
    </source>
</evidence>
<evidence type="ECO:0000313" key="4">
    <source>
        <dbReference type="Proteomes" id="UP001596263"/>
    </source>
</evidence>
<keyword evidence="2" id="KW-0732">Signal</keyword>
<sequence>MRAAHGASVLLIAMAFLAACSPGESPEDPRPQTTRNPASTTRITLPLDPYQITDEDYNTVSRALAVLTDRCMREKGFTYDEPAAPGVATAATGHERRYGITVLKTAKKYGYHLGGTPTQQARQPERSERYEHALTGTGRPTGDKGDFDDGCAGEAHRELEADIDMTAVDLPQWYKRDSFQRSLKDPRVTKEFAAWSGCMADAGHRFANPLDPPADRRVMGAKVTDYERSVAVADITCKQRTGLVDTWQAVESALQRATVDAQGTQLKKARTEATRLVARADRILGAGEN</sequence>
<proteinExistence type="predicted"/>
<protein>
    <recommendedName>
        <fullName evidence="5">Lipoprotein</fullName>
    </recommendedName>
</protein>
<evidence type="ECO:0008006" key="5">
    <source>
        <dbReference type="Google" id="ProtNLM"/>
    </source>
</evidence>